<dbReference type="STRING" id="56216.A0A1A6GJY5"/>
<dbReference type="SMART" id="SM00406">
    <property type="entry name" value="IGv"/>
    <property type="match status" value="2"/>
</dbReference>
<dbReference type="CDD" id="cd04980">
    <property type="entry name" value="IgV_L_kappa"/>
    <property type="match status" value="1"/>
</dbReference>
<dbReference type="SUPFAM" id="SSF48726">
    <property type="entry name" value="Immunoglobulin"/>
    <property type="match status" value="3"/>
</dbReference>
<dbReference type="GO" id="GO:0005886">
    <property type="term" value="C:plasma membrane"/>
    <property type="evidence" value="ECO:0007669"/>
    <property type="project" value="UniProtKB-ARBA"/>
</dbReference>
<organism evidence="6 7">
    <name type="scientific">Neotoma lepida</name>
    <name type="common">Desert woodrat</name>
    <dbReference type="NCBI Taxonomy" id="56216"/>
    <lineage>
        <taxon>Eukaryota</taxon>
        <taxon>Metazoa</taxon>
        <taxon>Chordata</taxon>
        <taxon>Craniata</taxon>
        <taxon>Vertebrata</taxon>
        <taxon>Euteleostomi</taxon>
        <taxon>Mammalia</taxon>
        <taxon>Eutheria</taxon>
        <taxon>Euarchontoglires</taxon>
        <taxon>Glires</taxon>
        <taxon>Rodentia</taxon>
        <taxon>Myomorpha</taxon>
        <taxon>Muroidea</taxon>
        <taxon>Cricetidae</taxon>
        <taxon>Neotominae</taxon>
        <taxon>Neotoma</taxon>
    </lineage>
</organism>
<dbReference type="GO" id="GO:0019814">
    <property type="term" value="C:immunoglobulin complex"/>
    <property type="evidence" value="ECO:0007669"/>
    <property type="project" value="UniProtKB-KW"/>
</dbReference>
<feature type="domain" description="Ig-like" evidence="5">
    <location>
        <begin position="109"/>
        <end position="206"/>
    </location>
</feature>
<dbReference type="Proteomes" id="UP000092124">
    <property type="component" value="Unassembled WGS sequence"/>
</dbReference>
<accession>A0A1A6GJY5</accession>
<dbReference type="PROSITE" id="PS50835">
    <property type="entry name" value="IG_LIKE"/>
    <property type="match status" value="2"/>
</dbReference>
<dbReference type="Gene3D" id="2.60.40.10">
    <property type="entry name" value="Immunoglobulins"/>
    <property type="match status" value="3"/>
</dbReference>
<dbReference type="InterPro" id="IPR007110">
    <property type="entry name" value="Ig-like_dom"/>
</dbReference>
<protein>
    <recommendedName>
        <fullName evidence="5">Ig-like domain-containing protein</fullName>
    </recommendedName>
</protein>
<evidence type="ECO:0000256" key="3">
    <source>
        <dbReference type="ARBA" id="ARBA00023157"/>
    </source>
</evidence>
<keyword evidence="1" id="KW-0391">Immunity</keyword>
<dbReference type="EMBL" id="LZPO01087230">
    <property type="protein sequence ID" value="OBS66521.1"/>
    <property type="molecule type" value="Genomic_DNA"/>
</dbReference>
<feature type="domain" description="Ig-like" evidence="5">
    <location>
        <begin position="320"/>
        <end position="436"/>
    </location>
</feature>
<evidence type="ECO:0000256" key="4">
    <source>
        <dbReference type="ARBA" id="ARBA00043265"/>
    </source>
</evidence>
<reference evidence="6 7" key="1">
    <citation type="submission" date="2016-06" db="EMBL/GenBank/DDBJ databases">
        <title>The Draft Genome Sequence and Annotation of the Desert Woodrat Neotoma lepida.</title>
        <authorList>
            <person name="Campbell M."/>
            <person name="Oakeson K.F."/>
            <person name="Yandell M."/>
            <person name="Halpert J.R."/>
            <person name="Dearing D."/>
        </authorList>
    </citation>
    <scope>NUCLEOTIDE SEQUENCE [LARGE SCALE GENOMIC DNA]</scope>
    <source>
        <strain evidence="6">417</strain>
        <tissue evidence="6">Liver</tissue>
    </source>
</reference>
<dbReference type="InterPro" id="IPR013783">
    <property type="entry name" value="Ig-like_fold"/>
</dbReference>
<dbReference type="FunFam" id="2.60.40.10:FF:001378">
    <property type="entry name" value="Immunoglobulin kappa variable 4-1"/>
    <property type="match status" value="1"/>
</dbReference>
<name>A0A1A6GJY5_NEOLE</name>
<feature type="non-terminal residue" evidence="6">
    <location>
        <position position="456"/>
    </location>
</feature>
<dbReference type="GO" id="GO:0005576">
    <property type="term" value="C:extracellular region"/>
    <property type="evidence" value="ECO:0007669"/>
    <property type="project" value="UniProtKB-ARBA"/>
</dbReference>
<dbReference type="InterPro" id="IPR036179">
    <property type="entry name" value="Ig-like_dom_sf"/>
</dbReference>
<evidence type="ECO:0000313" key="6">
    <source>
        <dbReference type="EMBL" id="OBS66521.1"/>
    </source>
</evidence>
<evidence type="ECO:0000256" key="1">
    <source>
        <dbReference type="ARBA" id="ARBA00022859"/>
    </source>
</evidence>
<dbReference type="OrthoDB" id="9625270at2759"/>
<keyword evidence="2" id="KW-1064">Adaptive immunity</keyword>
<dbReference type="InterPro" id="IPR013106">
    <property type="entry name" value="Ig_V-set"/>
</dbReference>
<evidence type="ECO:0000259" key="5">
    <source>
        <dbReference type="PROSITE" id="PS50835"/>
    </source>
</evidence>
<dbReference type="SMART" id="SM00409">
    <property type="entry name" value="IG"/>
    <property type="match status" value="2"/>
</dbReference>
<dbReference type="FunFam" id="2.60.40.10:FF:000350">
    <property type="entry name" value="Immunoglobulin kappa chain variable 18-36"/>
    <property type="match status" value="1"/>
</dbReference>
<dbReference type="InterPro" id="IPR003599">
    <property type="entry name" value="Ig_sub"/>
</dbReference>
<dbReference type="AlphaFoldDB" id="A0A1A6GJY5"/>
<evidence type="ECO:0000313" key="7">
    <source>
        <dbReference type="Proteomes" id="UP000092124"/>
    </source>
</evidence>
<evidence type="ECO:0000256" key="2">
    <source>
        <dbReference type="ARBA" id="ARBA00023130"/>
    </source>
</evidence>
<keyword evidence="4" id="KW-1280">Immunoglobulin</keyword>
<feature type="non-terminal residue" evidence="6">
    <location>
        <position position="1"/>
    </location>
</feature>
<dbReference type="PANTHER" id="PTHR23267">
    <property type="entry name" value="IMMUNOGLOBULIN LIGHT CHAIN"/>
    <property type="match status" value="1"/>
</dbReference>
<dbReference type="Pfam" id="PF07686">
    <property type="entry name" value="V-set"/>
    <property type="match status" value="2"/>
</dbReference>
<keyword evidence="7" id="KW-1185">Reference proteome</keyword>
<sequence>LHQGHCVDTFPASLVESVEQKPTISFKFSDSVNKLGINLIIRINRNKDNPSKFLLYNNFNLASGISTRLSNIEATLDFTLTIHPVEADDALSEMGSASLLLWALLLWVPGSTADNVLTQSPPSLTVSLGQRATISCRSSQSVTIGSTHRMHWYQQKPGQPGKLLIYYASNLASGVPARFSGSGSGTDFTLTINPVEADDAATYYCQQSKEFPPTLYPENHLALHQPKPGEPSKLLVSLASTWACGVPDHFTVSGSGTDFTLTLSRVQDEDLTDYFSQPSCSEFINQGFTVRTASYSRGSKMESQTQVLMSLLLWVSGICADILMTQSPSSLAVSAGEEVTINCKSTQNLFGSKSKKNRLVWYQQKPGQSPKLLIYWASTRDTGVPDRFIGSGSGTDYTLTISSVQAEDLADYYCMQDHSYPPTVLQPPTKTSLRVSPAACTTHSRGPAHFPLLPES</sequence>
<gene>
    <name evidence="6" type="ORF">A6R68_04940</name>
</gene>
<dbReference type="InterPro" id="IPR050150">
    <property type="entry name" value="IgV_Light_Chain"/>
</dbReference>
<dbReference type="GO" id="GO:0002250">
    <property type="term" value="P:adaptive immune response"/>
    <property type="evidence" value="ECO:0007669"/>
    <property type="project" value="UniProtKB-KW"/>
</dbReference>
<proteinExistence type="predicted"/>
<comment type="caution">
    <text evidence="6">The sequence shown here is derived from an EMBL/GenBank/DDBJ whole genome shotgun (WGS) entry which is preliminary data.</text>
</comment>
<keyword evidence="3" id="KW-1015">Disulfide bond</keyword>